<dbReference type="EMBL" id="CADEBD010000289">
    <property type="protein sequence ID" value="CAB3232280.1"/>
    <property type="molecule type" value="Genomic_DNA"/>
</dbReference>
<protein>
    <submittedName>
        <fullName evidence="3">Uncharacterized protein</fullName>
    </submittedName>
</protein>
<evidence type="ECO:0000313" key="4">
    <source>
        <dbReference type="Proteomes" id="UP000494106"/>
    </source>
</evidence>
<evidence type="ECO:0000313" key="3">
    <source>
        <dbReference type="EMBL" id="CAB3232280.1"/>
    </source>
</evidence>
<feature type="compositionally biased region" description="Low complexity" evidence="1">
    <location>
        <begin position="50"/>
        <end position="80"/>
    </location>
</feature>
<reference evidence="4 5" key="1">
    <citation type="submission" date="2020-04" db="EMBL/GenBank/DDBJ databases">
        <authorList>
            <person name="Wallbank WR R."/>
            <person name="Pardo Diaz C."/>
            <person name="Kozak K."/>
            <person name="Martin S."/>
            <person name="Jiggins C."/>
            <person name="Moest M."/>
            <person name="Warren A I."/>
            <person name="Byers J.R.P. K."/>
            <person name="Montejo-Kovacevich G."/>
            <person name="Yen C E."/>
        </authorList>
    </citation>
    <scope>NUCLEOTIDE SEQUENCE [LARGE SCALE GENOMIC DNA]</scope>
</reference>
<sequence>MSNYYGNNFGYDNEYQQQYRPNYHGGRGGAQWGVGGFNRHPRPNLEAPVRGNFRGRNNSNRGGPRPQQAATPAAPEVAELPPVPAPKHLSKTTSPLTNDPLYLESFMNELGTEMRKAPINNEVHPGHYGFARIVEEDFKSVCARSHTYGKNISESMHSYYMGMITHIRMLEIHRQNGNILTNAESDLLMQFNCEPYPVTKLFEQYLSGFGNTSIPGSTDCEFVFNKPPNVAANNIIGFFGPLNANAVDYGTYVCPGVLAQRIVEDVFYFQSSPGC</sequence>
<name>A0A8S0ZF68_ARCPL</name>
<dbReference type="OrthoDB" id="8055291at2759"/>
<comment type="caution">
    <text evidence="3">The sequence shown here is derived from an EMBL/GenBank/DDBJ whole genome shotgun (WGS) entry which is preliminary data.</text>
</comment>
<organism evidence="3 5">
    <name type="scientific">Arctia plantaginis</name>
    <name type="common">Wood tiger moth</name>
    <name type="synonym">Phalaena plantaginis</name>
    <dbReference type="NCBI Taxonomy" id="874455"/>
    <lineage>
        <taxon>Eukaryota</taxon>
        <taxon>Metazoa</taxon>
        <taxon>Ecdysozoa</taxon>
        <taxon>Arthropoda</taxon>
        <taxon>Hexapoda</taxon>
        <taxon>Insecta</taxon>
        <taxon>Pterygota</taxon>
        <taxon>Neoptera</taxon>
        <taxon>Endopterygota</taxon>
        <taxon>Lepidoptera</taxon>
        <taxon>Glossata</taxon>
        <taxon>Ditrysia</taxon>
        <taxon>Noctuoidea</taxon>
        <taxon>Erebidae</taxon>
        <taxon>Arctiinae</taxon>
        <taxon>Arctia</taxon>
    </lineage>
</organism>
<gene>
    <name evidence="2" type="ORF">APLA_LOCUS1041</name>
    <name evidence="3" type="ORF">APLA_LOCUS5611</name>
</gene>
<evidence type="ECO:0000256" key="1">
    <source>
        <dbReference type="SAM" id="MobiDB-lite"/>
    </source>
</evidence>
<dbReference type="EMBL" id="CADEBC010000088">
    <property type="protein sequence ID" value="CAB3222417.1"/>
    <property type="molecule type" value="Genomic_DNA"/>
</dbReference>
<evidence type="ECO:0000313" key="5">
    <source>
        <dbReference type="Proteomes" id="UP000494256"/>
    </source>
</evidence>
<feature type="region of interest" description="Disordered" evidence="1">
    <location>
        <begin position="35"/>
        <end position="98"/>
    </location>
</feature>
<evidence type="ECO:0000313" key="2">
    <source>
        <dbReference type="EMBL" id="CAB3222417.1"/>
    </source>
</evidence>
<dbReference type="Proteomes" id="UP000494106">
    <property type="component" value="Unassembled WGS sequence"/>
</dbReference>
<keyword evidence="4" id="KW-1185">Reference proteome</keyword>
<accession>A0A8S0ZF68</accession>
<dbReference type="Proteomes" id="UP000494256">
    <property type="component" value="Unassembled WGS sequence"/>
</dbReference>
<dbReference type="AlphaFoldDB" id="A0A8S0ZF68"/>
<proteinExistence type="predicted"/>